<name>A0A2I7ZJL3_9BACI</name>
<keyword evidence="1" id="KW-1133">Transmembrane helix</keyword>
<dbReference type="CDD" id="cd16428">
    <property type="entry name" value="TcpC_C"/>
    <property type="match status" value="1"/>
</dbReference>
<dbReference type="EMBL" id="MF996509">
    <property type="protein sequence ID" value="AUS92807.1"/>
    <property type="molecule type" value="Genomic_DNA"/>
</dbReference>
<dbReference type="AlphaFoldDB" id="A0A2I7ZJL3"/>
<keyword evidence="2" id="KW-0614">Plasmid</keyword>
<accession>A0A2I7ZJL3</accession>
<reference evidence="2" key="1">
    <citation type="submission" date="2017-09" db="EMBL/GenBank/DDBJ databases">
        <title>Sequences of three plasmids isolated from Bacillus glycinfermentans NCCP 15922.</title>
        <authorList>
            <person name="Yu W.-S."/>
            <person name="Do H.-N."/>
            <person name="Cheong H.-M."/>
            <person name="Hwang K.-J."/>
        </authorList>
    </citation>
    <scope>NUCLEOTIDE SEQUENCE</scope>
    <source>
        <strain evidence="2">KBN06P03352</strain>
        <plasmid evidence="2">unnamed1</plasmid>
    </source>
</reference>
<dbReference type="InterPro" id="IPR035628">
    <property type="entry name" value="TcpC_C"/>
</dbReference>
<keyword evidence="1" id="KW-0812">Transmembrane</keyword>
<geneLocation type="plasmid" evidence="2">
    <name>unnamed1</name>
</geneLocation>
<proteinExistence type="predicted"/>
<dbReference type="Pfam" id="PF12642">
    <property type="entry name" value="TpcC"/>
    <property type="match status" value="1"/>
</dbReference>
<organism evidence="2">
    <name type="scientific">Bacillus glycinifermentans</name>
    <dbReference type="NCBI Taxonomy" id="1664069"/>
    <lineage>
        <taxon>Bacteria</taxon>
        <taxon>Bacillati</taxon>
        <taxon>Bacillota</taxon>
        <taxon>Bacilli</taxon>
        <taxon>Bacillales</taxon>
        <taxon>Bacillaceae</taxon>
        <taxon>Bacillus</taxon>
    </lineage>
</organism>
<protein>
    <submittedName>
        <fullName evidence="2">Conjugal transfer protein</fullName>
    </submittedName>
</protein>
<keyword evidence="1" id="KW-0472">Membrane</keyword>
<evidence type="ECO:0000313" key="2">
    <source>
        <dbReference type="EMBL" id="AUS92807.1"/>
    </source>
</evidence>
<dbReference type="Gene3D" id="3.10.450.540">
    <property type="match status" value="2"/>
</dbReference>
<dbReference type="RefSeq" id="WP_017474148.1">
    <property type="nucleotide sequence ID" value="NZ_JARRUA010000024.1"/>
</dbReference>
<dbReference type="CDD" id="cd16386">
    <property type="entry name" value="TcpC_N"/>
    <property type="match status" value="1"/>
</dbReference>
<evidence type="ECO:0000256" key="1">
    <source>
        <dbReference type="SAM" id="Phobius"/>
    </source>
</evidence>
<dbReference type="InterPro" id="IPR024735">
    <property type="entry name" value="TcpC"/>
</dbReference>
<feature type="transmembrane region" description="Helical" evidence="1">
    <location>
        <begin position="51"/>
        <end position="73"/>
    </location>
</feature>
<sequence length="357" mass="41415">MKVQLSKEEKKLRRQKKIQAIKQRLSNLKTKDKKEKAEKAYRPPGYIARKAGASVFWIIFIGMFLFLFVLVTVNTSSKARQGQDIVEQTENPSVKPEAIQFAENFTKQYFTWEKGDQASKDREERLQSYLVKGIDKQAGLDLDSTEYGSQFNKAEVYKVQDVGDNKAYITFKVDATFIKTWQEEIEKKKKDGKKEKKVKEKVNKSEEKPFSKYFVVPVMYDNQRYAVFELPQFTQIENNGQLEVKKTEKLQSVSDSKVEKNIQEFLGTFFSSYASDPKDKLFYILEDKSVSNGLNGALNYVEVESADVYKGADKGQYRAFANVVFEDPDTKTKFTSEYDLLIEQRENRFVVTKLNKQ</sequence>